<protein>
    <recommendedName>
        <fullName evidence="14 15">Multifunctional fusion protein</fullName>
    </recommendedName>
    <domain>
        <recommendedName>
            <fullName evidence="14">GTP cyclohydrolase-2</fullName>
            <ecNumber evidence="14">3.5.4.25</ecNumber>
        </recommendedName>
        <alternativeName>
            <fullName evidence="14">GTP cyclohydrolase II</fullName>
        </alternativeName>
    </domain>
    <domain>
        <recommendedName>
            <fullName evidence="15">3,4-dihydroxy-2-butanone 4-phosphate synthase</fullName>
            <shortName evidence="15">DHBP synthase</shortName>
            <ecNumber evidence="15">4.1.99.12</ecNumber>
        </recommendedName>
    </domain>
</protein>
<dbReference type="Gene3D" id="3.90.870.10">
    <property type="entry name" value="DHBP synthase"/>
    <property type="match status" value="1"/>
</dbReference>
<keyword evidence="10 14" id="KW-0342">GTP-binding</keyword>
<dbReference type="AlphaFoldDB" id="C7NTK7"/>
<feature type="binding site" evidence="14">
    <location>
        <begin position="305"/>
        <end position="307"/>
    </location>
    <ligand>
        <name>GTP</name>
        <dbReference type="ChEBI" id="CHEBI:37565"/>
    </ligand>
</feature>
<dbReference type="Proteomes" id="UP000002071">
    <property type="component" value="Chromosome"/>
</dbReference>
<dbReference type="GeneID" id="8384323"/>
<feature type="binding site" evidence="14">
    <location>
        <position position="284"/>
    </location>
    <ligand>
        <name>GTP</name>
        <dbReference type="ChEBI" id="CHEBI:37565"/>
    </ligand>
</feature>
<evidence type="ECO:0000256" key="7">
    <source>
        <dbReference type="ARBA" id="ARBA00022801"/>
    </source>
</evidence>
<evidence type="ECO:0000256" key="12">
    <source>
        <dbReference type="ARBA" id="ARBA00023239"/>
    </source>
</evidence>
<dbReference type="GO" id="GO:0030145">
    <property type="term" value="F:manganese ion binding"/>
    <property type="evidence" value="ECO:0007669"/>
    <property type="project" value="UniProtKB-UniRule"/>
</dbReference>
<evidence type="ECO:0000256" key="11">
    <source>
        <dbReference type="ARBA" id="ARBA00023211"/>
    </source>
</evidence>
<dbReference type="OrthoDB" id="25735at2157"/>
<keyword evidence="12 15" id="KW-0456">Lyase</keyword>
<feature type="binding site" evidence="14">
    <location>
        <position position="367"/>
    </location>
    <ligand>
        <name>GTP</name>
        <dbReference type="ChEBI" id="CHEBI:37565"/>
    </ligand>
</feature>
<dbReference type="NCBIfam" id="TIGR00505">
    <property type="entry name" value="ribA"/>
    <property type="match status" value="1"/>
</dbReference>
<evidence type="ECO:0000313" key="18">
    <source>
        <dbReference type="Proteomes" id="UP000002071"/>
    </source>
</evidence>
<feature type="binding site" evidence="14">
    <location>
        <position position="362"/>
    </location>
    <ligand>
        <name>GTP</name>
        <dbReference type="ChEBI" id="CHEBI:37565"/>
    </ligand>
</feature>
<dbReference type="HOGENOM" id="CLU_020273_1_2_2"/>
<name>C7NTK7_HALUD</name>
<keyword evidence="8 14" id="KW-0862">Zinc</keyword>
<feature type="domain" description="GTP cyclohydrolase II" evidence="16">
    <location>
        <begin position="219"/>
        <end position="378"/>
    </location>
</feature>
<dbReference type="RefSeq" id="WP_015789768.1">
    <property type="nucleotide sequence ID" value="NC_013158.1"/>
</dbReference>
<dbReference type="EC" id="3.5.4.25" evidence="14"/>
<dbReference type="GO" id="GO:0008686">
    <property type="term" value="F:3,4-dihydroxy-2-butanone-4-phosphate synthase activity"/>
    <property type="evidence" value="ECO:0007669"/>
    <property type="project" value="UniProtKB-UniRule"/>
</dbReference>
<keyword evidence="6 14" id="KW-0547">Nucleotide-binding</keyword>
<feature type="binding site" evidence="14">
    <location>
        <position position="268"/>
    </location>
    <ligand>
        <name>Zn(2+)</name>
        <dbReference type="ChEBI" id="CHEBI:29105"/>
        <note>catalytic</note>
    </ligand>
</feature>
<dbReference type="CDD" id="cd00641">
    <property type="entry name" value="GTP_cyclohydro2"/>
    <property type="match status" value="1"/>
</dbReference>
<dbReference type="GO" id="GO:0003935">
    <property type="term" value="F:GTP cyclohydrolase II activity"/>
    <property type="evidence" value="ECO:0007669"/>
    <property type="project" value="UniProtKB-UniRule"/>
</dbReference>
<feature type="active site" description="Proton acceptor" evidence="14">
    <location>
        <position position="339"/>
    </location>
</feature>
<comment type="catalytic activity">
    <reaction evidence="15">
        <text>D-ribulose 5-phosphate = (2S)-2-hydroxy-3-oxobutyl phosphate + formate + H(+)</text>
        <dbReference type="Rhea" id="RHEA:18457"/>
        <dbReference type="ChEBI" id="CHEBI:15378"/>
        <dbReference type="ChEBI" id="CHEBI:15740"/>
        <dbReference type="ChEBI" id="CHEBI:58121"/>
        <dbReference type="ChEBI" id="CHEBI:58830"/>
        <dbReference type="EC" id="4.1.99.12"/>
    </reaction>
</comment>
<comment type="cofactor">
    <cofactor evidence="14">
        <name>Zn(2+)</name>
        <dbReference type="ChEBI" id="CHEBI:29105"/>
    </cofactor>
    <text evidence="14">Binds 1 zinc ion per subunit.</text>
</comment>
<dbReference type="GO" id="GO:0000287">
    <property type="term" value="F:magnesium ion binding"/>
    <property type="evidence" value="ECO:0007669"/>
    <property type="project" value="UniProtKB-UniRule"/>
</dbReference>
<comment type="pathway">
    <text evidence="15">Cofactor biosynthesis; riboflavin biosynthesis; 2-hydroxy-3-oxobutyl phosphate from D-ribulose 5-phosphate: step 1/1.</text>
</comment>
<dbReference type="InterPro" id="IPR032677">
    <property type="entry name" value="GTP_cyclohydro_II"/>
</dbReference>
<comment type="subunit">
    <text evidence="15">Homodimer.</text>
</comment>
<keyword evidence="11 15" id="KW-0464">Manganese</keyword>
<dbReference type="EMBL" id="CP001687">
    <property type="protein sequence ID" value="ACV12197.1"/>
    <property type="molecule type" value="Genomic_DNA"/>
</dbReference>
<feature type="site" description="Essential for catalytic activity" evidence="15">
    <location>
        <position position="137"/>
    </location>
</feature>
<dbReference type="STRING" id="519442.Huta_2029"/>
<feature type="binding site" evidence="15">
    <location>
        <position position="154"/>
    </location>
    <ligand>
        <name>Mg(2+)</name>
        <dbReference type="ChEBI" id="CHEBI:18420"/>
        <label>2</label>
    </ligand>
</feature>
<dbReference type="Pfam" id="PF00926">
    <property type="entry name" value="DHBP_synthase"/>
    <property type="match status" value="1"/>
</dbReference>
<feature type="site" description="Essential for catalytic activity" evidence="15">
    <location>
        <position position="175"/>
    </location>
</feature>
<comment type="similarity">
    <text evidence="15">Belongs to the DHBP synthase family.</text>
</comment>
<comment type="catalytic activity">
    <reaction evidence="13 14">
        <text>GTP + 4 H2O = 2,5-diamino-6-hydroxy-4-(5-phosphoribosylamino)-pyrimidine + formate + 2 phosphate + 3 H(+)</text>
        <dbReference type="Rhea" id="RHEA:23704"/>
        <dbReference type="ChEBI" id="CHEBI:15377"/>
        <dbReference type="ChEBI" id="CHEBI:15378"/>
        <dbReference type="ChEBI" id="CHEBI:15740"/>
        <dbReference type="ChEBI" id="CHEBI:37565"/>
        <dbReference type="ChEBI" id="CHEBI:43474"/>
        <dbReference type="ChEBI" id="CHEBI:58614"/>
        <dbReference type="EC" id="3.5.4.25"/>
    </reaction>
</comment>
<sequence>MTVIESDRDRSRFDDIETAIDAIEDGEMILLVDEQSREDEGDLYVPAEAITPEQMNFMLKHGRGLVCAPVSPEITDDLGLEQMVPASENTEEMSTRFTVSVDAASTGTGISAYDRAETVQALVDPETEPADLDKPGHIFPLEAKADGVLDREGHTEAAVDLARIAGYRPGGVICEVVDDDGTMAREDRLLEFADEHELPIVTVADVLEYRHLTETLVSREVDTRLPTAFGTFDMYGYDYRGETHVALVNLDDVDPETDRPLVRIHSKCLTGDALHSLKCDCGFQLEETMQRISDEGGVLLYLDQEGRGIGLLNKLKAYELQEHGYDTVEANVELGFEPDERRFDAAAQMLRDIGLDRVRLLTNNPRKAAALERFEFDVEIDSLEIEPNPENEAYLATKAEKLDHQLDVFNSD</sequence>
<accession>C7NTK7</accession>
<proteinExistence type="inferred from homology"/>
<evidence type="ECO:0000256" key="14">
    <source>
        <dbReference type="HAMAP-Rule" id="MF_00179"/>
    </source>
</evidence>
<evidence type="ECO:0000256" key="3">
    <source>
        <dbReference type="ARBA" id="ARBA00005520"/>
    </source>
</evidence>
<dbReference type="HAMAP" id="MF_00179">
    <property type="entry name" value="RibA"/>
    <property type="match status" value="1"/>
</dbReference>
<feature type="binding site" evidence="15">
    <location>
        <position position="42"/>
    </location>
    <ligand>
        <name>D-ribulose 5-phosphate</name>
        <dbReference type="ChEBI" id="CHEBI:58121"/>
    </ligand>
</feature>
<dbReference type="GO" id="GO:0005829">
    <property type="term" value="C:cytosol"/>
    <property type="evidence" value="ECO:0007669"/>
    <property type="project" value="TreeGrafter"/>
</dbReference>
<keyword evidence="4 15" id="KW-0686">Riboflavin biosynthesis</keyword>
<evidence type="ECO:0000256" key="10">
    <source>
        <dbReference type="ARBA" id="ARBA00023134"/>
    </source>
</evidence>
<feature type="binding site" evidence="15">
    <location>
        <begin position="37"/>
        <end position="38"/>
    </location>
    <ligand>
        <name>D-ribulose 5-phosphate</name>
        <dbReference type="ChEBI" id="CHEBI:58121"/>
    </ligand>
</feature>
<dbReference type="PANTHER" id="PTHR21327">
    <property type="entry name" value="GTP CYCLOHYDROLASE II-RELATED"/>
    <property type="match status" value="1"/>
</dbReference>
<feature type="binding site" evidence="14">
    <location>
        <position position="279"/>
    </location>
    <ligand>
        <name>Zn(2+)</name>
        <dbReference type="ChEBI" id="CHEBI:29105"/>
        <note>catalytic</note>
    </ligand>
</feature>
<dbReference type="GO" id="GO:0009231">
    <property type="term" value="P:riboflavin biosynthetic process"/>
    <property type="evidence" value="ECO:0007669"/>
    <property type="project" value="UniProtKB-UniRule"/>
</dbReference>
<dbReference type="HAMAP" id="MF_00180">
    <property type="entry name" value="RibB"/>
    <property type="match status" value="1"/>
</dbReference>
<feature type="binding site" evidence="14">
    <location>
        <position position="281"/>
    </location>
    <ligand>
        <name>Zn(2+)</name>
        <dbReference type="ChEBI" id="CHEBI:29105"/>
        <note>catalytic</note>
    </ligand>
</feature>
<comment type="cofactor">
    <cofactor evidence="1">
        <name>Mn(2+)</name>
        <dbReference type="ChEBI" id="CHEBI:29035"/>
    </cofactor>
</comment>
<dbReference type="PIRSF" id="PIRSF001259">
    <property type="entry name" value="RibA"/>
    <property type="match status" value="1"/>
</dbReference>
<evidence type="ECO:0000256" key="4">
    <source>
        <dbReference type="ARBA" id="ARBA00022619"/>
    </source>
</evidence>
<dbReference type="InterPro" id="IPR036144">
    <property type="entry name" value="RibA-like_sf"/>
</dbReference>
<dbReference type="InterPro" id="IPR000422">
    <property type="entry name" value="DHBP_synthase_RibB"/>
</dbReference>
<feature type="binding site" evidence="14">
    <location>
        <position position="327"/>
    </location>
    <ligand>
        <name>GTP</name>
        <dbReference type="ChEBI" id="CHEBI:37565"/>
    </ligand>
</feature>
<evidence type="ECO:0000256" key="9">
    <source>
        <dbReference type="ARBA" id="ARBA00022842"/>
    </source>
</evidence>
<evidence type="ECO:0000256" key="5">
    <source>
        <dbReference type="ARBA" id="ARBA00022723"/>
    </source>
</evidence>
<comment type="cofactor">
    <cofactor evidence="15">
        <name>Mg(2+)</name>
        <dbReference type="ChEBI" id="CHEBI:18420"/>
    </cofactor>
    <cofactor evidence="15">
        <name>Mn(2+)</name>
        <dbReference type="ChEBI" id="CHEBI:29035"/>
    </cofactor>
    <text evidence="15">Binds 2 divalent metal cations per subunit. Magnesium or manganese.</text>
</comment>
<dbReference type="PANTHER" id="PTHR21327:SF18">
    <property type="entry name" value="3,4-DIHYDROXY-2-BUTANONE 4-PHOSPHATE SYNTHASE"/>
    <property type="match status" value="1"/>
</dbReference>
<gene>
    <name evidence="15" type="primary">ribB</name>
    <name evidence="14" type="synonym">ribA</name>
    <name evidence="17" type="ordered locus">Huta_2029</name>
</gene>
<evidence type="ECO:0000256" key="2">
    <source>
        <dbReference type="ARBA" id="ARBA00004853"/>
    </source>
</evidence>
<organism evidence="17 18">
    <name type="scientific">Halorhabdus utahensis (strain DSM 12940 / JCM 11049 / AX-2)</name>
    <dbReference type="NCBI Taxonomy" id="519442"/>
    <lineage>
        <taxon>Archaea</taxon>
        <taxon>Methanobacteriati</taxon>
        <taxon>Methanobacteriota</taxon>
        <taxon>Stenosarchaea group</taxon>
        <taxon>Halobacteria</taxon>
        <taxon>Halobacteriales</taxon>
        <taxon>Haloarculaceae</taxon>
        <taxon>Halorhabdus</taxon>
    </lineage>
</organism>
<evidence type="ECO:0000259" key="16">
    <source>
        <dbReference type="Pfam" id="PF00925"/>
    </source>
</evidence>
<dbReference type="InterPro" id="IPR017945">
    <property type="entry name" value="DHBP_synth_RibB-like_a/b_dom"/>
</dbReference>
<evidence type="ECO:0000256" key="6">
    <source>
        <dbReference type="ARBA" id="ARBA00022741"/>
    </source>
</evidence>
<evidence type="ECO:0000256" key="15">
    <source>
        <dbReference type="HAMAP-Rule" id="MF_00180"/>
    </source>
</evidence>
<comment type="function">
    <text evidence="14">Catalyzes the conversion of GTP to 2,5-diamino-6-ribosylamino-4(3H)-pyrimidinone 5'-phosphate (DARP), formate and pyrophosphate.</text>
</comment>
<dbReference type="FunFam" id="3.90.870.10:FF:000001">
    <property type="entry name" value="Riboflavin biosynthesis protein RibBA"/>
    <property type="match status" value="1"/>
</dbReference>
<evidence type="ECO:0000256" key="8">
    <source>
        <dbReference type="ARBA" id="ARBA00022833"/>
    </source>
</evidence>
<feature type="active site" description="Nucleophile" evidence="14">
    <location>
        <position position="341"/>
    </location>
</feature>
<dbReference type="Gene3D" id="3.40.50.10990">
    <property type="entry name" value="GTP cyclohydrolase II"/>
    <property type="match status" value="1"/>
</dbReference>
<keyword evidence="9 15" id="KW-0460">Magnesium</keyword>
<feature type="binding site" evidence="15">
    <location>
        <begin position="151"/>
        <end position="155"/>
    </location>
    <ligand>
        <name>D-ribulose 5-phosphate</name>
        <dbReference type="ChEBI" id="CHEBI:58121"/>
    </ligand>
</feature>
<dbReference type="InterPro" id="IPR000926">
    <property type="entry name" value="RibA"/>
</dbReference>
<dbReference type="SUPFAM" id="SSF142695">
    <property type="entry name" value="RibA-like"/>
    <property type="match status" value="1"/>
</dbReference>
<feature type="binding site" evidence="15">
    <location>
        <position position="38"/>
    </location>
    <ligand>
        <name>Mg(2+)</name>
        <dbReference type="ChEBI" id="CHEBI:18420"/>
        <label>2</label>
    </ligand>
</feature>
<evidence type="ECO:0000256" key="1">
    <source>
        <dbReference type="ARBA" id="ARBA00001936"/>
    </source>
</evidence>
<keyword evidence="5 15" id="KW-0479">Metal-binding</keyword>
<dbReference type="Pfam" id="PF00925">
    <property type="entry name" value="GTP_cyclohydro2"/>
    <property type="match status" value="1"/>
</dbReference>
<dbReference type="UniPathway" id="UPA00275">
    <property type="reaction ID" value="UER00399"/>
</dbReference>
<dbReference type="EC" id="4.1.99.12" evidence="15"/>
<dbReference type="FunFam" id="3.40.50.10990:FF:000002">
    <property type="entry name" value="GTP cyclohydrolase-2"/>
    <property type="match status" value="1"/>
</dbReference>
<reference evidence="17 18" key="1">
    <citation type="journal article" date="2009" name="Stand. Genomic Sci.">
        <title>Complete genome sequence of Halorhabdus utahensis type strain (AX-2).</title>
        <authorList>
            <person name="Anderson I."/>
            <person name="Tindall B.J."/>
            <person name="Pomrenke H."/>
            <person name="Goker M."/>
            <person name="Lapidus A."/>
            <person name="Nolan M."/>
            <person name="Copeland A."/>
            <person name="Glavina Del Rio T."/>
            <person name="Chen F."/>
            <person name="Tice H."/>
            <person name="Cheng J.F."/>
            <person name="Lucas S."/>
            <person name="Chertkov O."/>
            <person name="Bruce D."/>
            <person name="Brettin T."/>
            <person name="Detter J.C."/>
            <person name="Han C."/>
            <person name="Goodwin L."/>
            <person name="Land M."/>
            <person name="Hauser L."/>
            <person name="Chang Y.J."/>
            <person name="Jeffries C.D."/>
            <person name="Pitluck S."/>
            <person name="Pati A."/>
            <person name="Mavromatis K."/>
            <person name="Ivanova N."/>
            <person name="Ovchinnikova G."/>
            <person name="Chen A."/>
            <person name="Palaniappan K."/>
            <person name="Chain P."/>
            <person name="Rohde M."/>
            <person name="Bristow J."/>
            <person name="Eisen J.A."/>
            <person name="Markowitz V."/>
            <person name="Hugenholtz P."/>
            <person name="Kyrpides N.C."/>
            <person name="Klenk H.P."/>
        </authorList>
    </citation>
    <scope>NUCLEOTIDE SEQUENCE [LARGE SCALE GENOMIC DNA]</scope>
    <source>
        <strain evidence="18">DSM 12940 / JCM 11049 / AX-2</strain>
    </source>
</reference>
<keyword evidence="7 14" id="KW-0378">Hydrolase</keyword>
<dbReference type="KEGG" id="hut:Huta_2029"/>
<feature type="binding site" evidence="14">
    <location>
        <begin position="263"/>
        <end position="267"/>
    </location>
    <ligand>
        <name>GTP</name>
        <dbReference type="ChEBI" id="CHEBI:37565"/>
    </ligand>
</feature>
<dbReference type="GO" id="GO:0005525">
    <property type="term" value="F:GTP binding"/>
    <property type="evidence" value="ECO:0007669"/>
    <property type="project" value="UniProtKB-KW"/>
</dbReference>
<dbReference type="GO" id="GO:0008270">
    <property type="term" value="F:zinc ion binding"/>
    <property type="evidence" value="ECO:0007669"/>
    <property type="project" value="UniProtKB-UniRule"/>
</dbReference>
<comment type="similarity">
    <text evidence="3">In the N-terminal section; belongs to the DHBP synthase family.</text>
</comment>
<comment type="function">
    <text evidence="15">Catalyzes the conversion of D-ribulose 5-phosphate to formate and 3,4-dihydroxy-2-butanone 4-phosphate.</text>
</comment>
<comment type="similarity">
    <text evidence="14">Belongs to the GTP cyclohydrolase II family.</text>
</comment>
<evidence type="ECO:0000313" key="17">
    <source>
        <dbReference type="EMBL" id="ACV12197.1"/>
    </source>
</evidence>
<dbReference type="NCBIfam" id="TIGR00506">
    <property type="entry name" value="ribB"/>
    <property type="match status" value="1"/>
</dbReference>
<dbReference type="SUPFAM" id="SSF55821">
    <property type="entry name" value="YrdC/RibB"/>
    <property type="match status" value="1"/>
</dbReference>
<comment type="pathway">
    <text evidence="2 14">Cofactor biosynthesis; riboflavin biosynthesis; 5-amino-6-(D-ribitylamino)uracil from GTP: step 1/4.</text>
</comment>
<dbReference type="NCBIfam" id="NF001591">
    <property type="entry name" value="PRK00393.1"/>
    <property type="match status" value="1"/>
</dbReference>
<keyword evidence="18" id="KW-1185">Reference proteome</keyword>
<feature type="binding site" evidence="15">
    <location>
        <position position="38"/>
    </location>
    <ligand>
        <name>Mg(2+)</name>
        <dbReference type="ChEBI" id="CHEBI:18420"/>
        <label>1</label>
    </ligand>
</feature>
<evidence type="ECO:0000256" key="13">
    <source>
        <dbReference type="ARBA" id="ARBA00049295"/>
    </source>
</evidence>
<dbReference type="eggNOG" id="arCOG01321">
    <property type="taxonomic scope" value="Archaea"/>
</dbReference>